<proteinExistence type="predicted"/>
<dbReference type="PANTHER" id="PTHR43194:SF5">
    <property type="entry name" value="PIMELOYL-[ACYL-CARRIER PROTEIN] METHYL ESTER ESTERASE"/>
    <property type="match status" value="1"/>
</dbReference>
<gene>
    <name evidence="2" type="ORF">DV711_05880</name>
</gene>
<dbReference type="InterPro" id="IPR029058">
    <property type="entry name" value="AB_hydrolase_fold"/>
</dbReference>
<dbReference type="InterPro" id="IPR050228">
    <property type="entry name" value="Carboxylesterase_BioH"/>
</dbReference>
<dbReference type="RefSeq" id="WP_114694683.1">
    <property type="nucleotide sequence ID" value="NZ_QQOH01000001.1"/>
</dbReference>
<dbReference type="GO" id="GO:0016787">
    <property type="term" value="F:hydrolase activity"/>
    <property type="evidence" value="ECO:0007669"/>
    <property type="project" value="UniProtKB-KW"/>
</dbReference>
<keyword evidence="3" id="KW-1185">Reference proteome</keyword>
<dbReference type="EMBL" id="QQOH01000001">
    <property type="protein sequence ID" value="RDE25086.1"/>
    <property type="molecule type" value="Genomic_DNA"/>
</dbReference>
<dbReference type="InterPro" id="IPR000073">
    <property type="entry name" value="AB_hydrolase_1"/>
</dbReference>
<dbReference type="SUPFAM" id="SSF53474">
    <property type="entry name" value="alpha/beta-Hydrolases"/>
    <property type="match status" value="1"/>
</dbReference>
<dbReference type="AlphaFoldDB" id="A0A369WX23"/>
<dbReference type="Proteomes" id="UP000253769">
    <property type="component" value="Unassembled WGS sequence"/>
</dbReference>
<evidence type="ECO:0000313" key="2">
    <source>
        <dbReference type="EMBL" id="RDE25086.1"/>
    </source>
</evidence>
<accession>A0A369WX23</accession>
<name>A0A369WX23_9GAMM</name>
<organism evidence="2 3">
    <name type="scientific">Motiliproteus coralliicola</name>
    <dbReference type="NCBI Taxonomy" id="2283196"/>
    <lineage>
        <taxon>Bacteria</taxon>
        <taxon>Pseudomonadati</taxon>
        <taxon>Pseudomonadota</taxon>
        <taxon>Gammaproteobacteria</taxon>
        <taxon>Oceanospirillales</taxon>
        <taxon>Oceanospirillaceae</taxon>
        <taxon>Motiliproteus</taxon>
    </lineage>
</organism>
<dbReference type="PANTHER" id="PTHR43194">
    <property type="entry name" value="HYDROLASE ALPHA/BETA FOLD FAMILY"/>
    <property type="match status" value="1"/>
</dbReference>
<evidence type="ECO:0000313" key="3">
    <source>
        <dbReference type="Proteomes" id="UP000253769"/>
    </source>
</evidence>
<keyword evidence="2" id="KW-0378">Hydrolase</keyword>
<feature type="domain" description="AB hydrolase-1" evidence="1">
    <location>
        <begin position="19"/>
        <end position="229"/>
    </location>
</feature>
<comment type="caution">
    <text evidence="2">The sequence shown here is derived from an EMBL/GenBank/DDBJ whole genome shotgun (WGS) entry which is preliminary data.</text>
</comment>
<dbReference type="PRINTS" id="PR00111">
    <property type="entry name" value="ABHYDROLASE"/>
</dbReference>
<protein>
    <submittedName>
        <fullName evidence="2">Alpha/beta fold hydrolase</fullName>
    </submittedName>
</protein>
<dbReference type="Pfam" id="PF00561">
    <property type="entry name" value="Abhydrolase_1"/>
    <property type="match status" value="1"/>
</dbReference>
<dbReference type="OrthoDB" id="9780744at2"/>
<evidence type="ECO:0000259" key="1">
    <source>
        <dbReference type="Pfam" id="PF00561"/>
    </source>
</evidence>
<reference evidence="2 3" key="1">
    <citation type="submission" date="2018-07" db="EMBL/GenBank/DDBJ databases">
        <title>Motiliproteus coralliicola sp. nov., a bacterium isolated from Coral.</title>
        <authorList>
            <person name="Wang G."/>
        </authorList>
    </citation>
    <scope>NUCLEOTIDE SEQUENCE [LARGE SCALE GENOMIC DNA]</scope>
    <source>
        <strain evidence="2 3">C34</strain>
    </source>
</reference>
<sequence length="271" mass="29823">MSLCIESLYVEEHGDADKPALVLLHGWGMSSRVWQACLPRLSEHYRLLCVDLPGLGRSTWSDEQPYRLEALADRIQAEIQPRLDRAAIWLGWSLGGVVAAAIAERHPNCVASLVTVATNPCFVQRDDWPAAMAPDTFDAFQASLEAQPAKTLNRFAMLQGQGDPQARALLKQLKPVIADLLEQPGLKLAESLALLAEDYRDLFGRLQCPRLHLFAAEDALVPEAVSREPLLDEHARVMDAVGHVPFLTATGAFVCQLEQWLNAQITEAANG</sequence>
<dbReference type="Gene3D" id="3.40.50.1820">
    <property type="entry name" value="alpha/beta hydrolase"/>
    <property type="match status" value="1"/>
</dbReference>